<comment type="caution">
    <text evidence="2">The sequence shown here is derived from an EMBL/GenBank/DDBJ whole genome shotgun (WGS) entry which is preliminary data.</text>
</comment>
<dbReference type="InterPro" id="IPR043504">
    <property type="entry name" value="Peptidase_S1_PA_chymotrypsin"/>
</dbReference>
<evidence type="ECO:0000256" key="1">
    <source>
        <dbReference type="SAM" id="SignalP"/>
    </source>
</evidence>
<sequence length="442" mass="46953">MQRFRSISALAGLTIAIGASVIGGPVRAADDTVRIVDEIDPETFDRLTEPVREKAGEVIAQYSVAMQNADDGHLPDKTPFWGYDRDSFTRTAYESFDLLAEKHPDAFGGGAVDPLRAIAYIGVVGDNASALERAIKDLAPDIEYEFVSLPFTHAYKTRVESALTELALGSISGSSIAERWWVNLDPDQIRSDPTVLAANVTRAAELPESQVDQLAKAMTSALATGGYVVAGPVVLIPAQPEVKSHSLASGVFLDVGGYTHCTSGYAMKKISTGTTYSTTAAHCVDAGTIRRSGTILPAYASGSAMGEPNYLPDQDWAFLSVPSPVAPAIGKIYVSSNEIHSVDGPWRSTWTGDLRCKKGATTGKTCGYDDGTWCGYGTATFTAAGGDSGGPVFYPYGTVLAAGLLTGECRPTIDMPWKVVYTRIYNVEKAYGANAQYTVVPG</sequence>
<dbReference type="Gene3D" id="2.40.10.10">
    <property type="entry name" value="Trypsin-like serine proteases"/>
    <property type="match status" value="2"/>
</dbReference>
<feature type="chain" id="PRO_5021397801" description="Peptidase S1 domain-containing protein" evidence="1">
    <location>
        <begin position="29"/>
        <end position="442"/>
    </location>
</feature>
<evidence type="ECO:0000313" key="3">
    <source>
        <dbReference type="Proteomes" id="UP000315842"/>
    </source>
</evidence>
<protein>
    <recommendedName>
        <fullName evidence="4">Peptidase S1 domain-containing protein</fullName>
    </recommendedName>
</protein>
<dbReference type="EMBL" id="BJLP01000016">
    <property type="protein sequence ID" value="GEA80799.1"/>
    <property type="molecule type" value="Genomic_DNA"/>
</dbReference>
<gene>
    <name evidence="2" type="ORF">CUD01_12430</name>
</gene>
<dbReference type="Proteomes" id="UP000315842">
    <property type="component" value="Unassembled WGS sequence"/>
</dbReference>
<organism evidence="2 3">
    <name type="scientific">Cellulomonas uda</name>
    <dbReference type="NCBI Taxonomy" id="1714"/>
    <lineage>
        <taxon>Bacteria</taxon>
        <taxon>Bacillati</taxon>
        <taxon>Actinomycetota</taxon>
        <taxon>Actinomycetes</taxon>
        <taxon>Micrococcales</taxon>
        <taxon>Cellulomonadaceae</taxon>
        <taxon>Cellulomonas</taxon>
    </lineage>
</organism>
<evidence type="ECO:0008006" key="4">
    <source>
        <dbReference type="Google" id="ProtNLM"/>
    </source>
</evidence>
<keyword evidence="1" id="KW-0732">Signal</keyword>
<accession>A0A4Y3K8E6</accession>
<evidence type="ECO:0000313" key="2">
    <source>
        <dbReference type="EMBL" id="GEA80799.1"/>
    </source>
</evidence>
<dbReference type="InterPro" id="IPR009003">
    <property type="entry name" value="Peptidase_S1_PA"/>
</dbReference>
<dbReference type="AlphaFoldDB" id="A0A4Y3K8E6"/>
<dbReference type="SUPFAM" id="SSF50494">
    <property type="entry name" value="Trypsin-like serine proteases"/>
    <property type="match status" value="1"/>
</dbReference>
<proteinExistence type="predicted"/>
<reference evidence="2 3" key="1">
    <citation type="submission" date="2019-06" db="EMBL/GenBank/DDBJ databases">
        <title>Whole genome shotgun sequence of Cellulomonas uda NBRC 3747.</title>
        <authorList>
            <person name="Hosoyama A."/>
            <person name="Uohara A."/>
            <person name="Ohji S."/>
            <person name="Ichikawa N."/>
        </authorList>
    </citation>
    <scope>NUCLEOTIDE SEQUENCE [LARGE SCALE GENOMIC DNA]</scope>
    <source>
        <strain evidence="2 3">NBRC 3747</strain>
    </source>
</reference>
<feature type="signal peptide" evidence="1">
    <location>
        <begin position="1"/>
        <end position="28"/>
    </location>
</feature>
<keyword evidence="3" id="KW-1185">Reference proteome</keyword>
<name>A0A4Y3K8E6_CELUD</name>